<dbReference type="RefSeq" id="WP_011389835.1">
    <property type="nucleotide sequence ID" value="NC_007643.1"/>
</dbReference>
<evidence type="ECO:0000256" key="3">
    <source>
        <dbReference type="ARBA" id="ARBA00023004"/>
    </source>
</evidence>
<dbReference type="EnsemblBacteria" id="ABC22882">
    <property type="protein sequence ID" value="ABC22882"/>
    <property type="gene ID" value="Rru_A2082"/>
</dbReference>
<dbReference type="InterPro" id="IPR012827">
    <property type="entry name" value="Hemerythrin_metal-bd"/>
</dbReference>
<dbReference type="NCBIfam" id="TIGR02481">
    <property type="entry name" value="hemeryth_dom"/>
    <property type="match status" value="1"/>
</dbReference>
<dbReference type="GO" id="GO:0046872">
    <property type="term" value="F:metal ion binding"/>
    <property type="evidence" value="ECO:0007669"/>
    <property type="project" value="UniProtKB-KW"/>
</dbReference>
<sequence length="209" mass="23820">MAPHSWSNRYATGLRAIDDDHRGLFELVDALEEHHEKASGSSLVAATIAALQVYAAEHFAREERFMRKAHFPDFERHHRIHEDFRALVDALARFQGQSPDSVDLGRVTRFLNRWIGEHILVKDMEYLPYVTGEATGTPHSLEKPALTELTVHVPAEKRDAVIQFAALLTEGGEIAEALEQALSTRLRQRFERFDRQAHALFERHEPPAP</sequence>
<dbReference type="KEGG" id="rru:Rru_A2082"/>
<dbReference type="STRING" id="269796.Rru_A2082"/>
<dbReference type="HOGENOM" id="CLU_085997_0_0_5"/>
<dbReference type="PANTHER" id="PTHR37164">
    <property type="entry name" value="BACTERIOHEMERYTHRIN"/>
    <property type="match status" value="1"/>
</dbReference>
<dbReference type="InterPro" id="IPR050669">
    <property type="entry name" value="Hemerythrin"/>
</dbReference>
<dbReference type="Gene3D" id="1.20.120.50">
    <property type="entry name" value="Hemerythrin-like"/>
    <property type="match status" value="1"/>
</dbReference>
<dbReference type="AlphaFoldDB" id="Q2RSL3"/>
<dbReference type="PhylomeDB" id="Q2RSL3"/>
<protein>
    <submittedName>
        <fullName evidence="5">Hemerythrin HHE cation binding region</fullName>
    </submittedName>
</protein>
<dbReference type="eggNOG" id="COG2703">
    <property type="taxonomic scope" value="Bacteria"/>
</dbReference>
<gene>
    <name evidence="5" type="ordered locus">Rru_A2082</name>
</gene>
<dbReference type="Proteomes" id="UP000001929">
    <property type="component" value="Chromosome"/>
</dbReference>
<dbReference type="PATRIC" id="fig|269796.9.peg.2171"/>
<name>Q2RSL3_RHORT</name>
<organism evidence="5 6">
    <name type="scientific">Rhodospirillum rubrum (strain ATCC 11170 / ATH 1.1.1 / DSM 467 / LMG 4362 / NCIMB 8255 / S1)</name>
    <dbReference type="NCBI Taxonomy" id="269796"/>
    <lineage>
        <taxon>Bacteria</taxon>
        <taxon>Pseudomonadati</taxon>
        <taxon>Pseudomonadota</taxon>
        <taxon>Alphaproteobacteria</taxon>
        <taxon>Rhodospirillales</taxon>
        <taxon>Rhodospirillaceae</taxon>
        <taxon>Rhodospirillum</taxon>
    </lineage>
</organism>
<proteinExistence type="inferred from homology"/>
<keyword evidence="6" id="KW-1185">Reference proteome</keyword>
<comment type="similarity">
    <text evidence="1">Belongs to the hemerythrin family.</text>
</comment>
<dbReference type="EMBL" id="CP000230">
    <property type="protein sequence ID" value="ABC22882.1"/>
    <property type="molecule type" value="Genomic_DNA"/>
</dbReference>
<evidence type="ECO:0000259" key="4">
    <source>
        <dbReference type="Pfam" id="PF01814"/>
    </source>
</evidence>
<dbReference type="NCBIfam" id="NF033749">
    <property type="entry name" value="bact_hemeryth"/>
    <property type="match status" value="1"/>
</dbReference>
<feature type="domain" description="Hemerythrin-like" evidence="4">
    <location>
        <begin position="12"/>
        <end position="129"/>
    </location>
</feature>
<dbReference type="SUPFAM" id="SSF47188">
    <property type="entry name" value="Hemerythrin-like"/>
    <property type="match status" value="1"/>
</dbReference>
<evidence type="ECO:0000313" key="5">
    <source>
        <dbReference type="EMBL" id="ABC22882.1"/>
    </source>
</evidence>
<reference evidence="5 6" key="1">
    <citation type="journal article" date="2011" name="Stand. Genomic Sci.">
        <title>Complete genome sequence of Rhodospirillum rubrum type strain (S1).</title>
        <authorList>
            <person name="Munk A.C."/>
            <person name="Copeland A."/>
            <person name="Lucas S."/>
            <person name="Lapidus A."/>
            <person name="Del Rio T.G."/>
            <person name="Barry K."/>
            <person name="Detter J.C."/>
            <person name="Hammon N."/>
            <person name="Israni S."/>
            <person name="Pitluck S."/>
            <person name="Brettin T."/>
            <person name="Bruce D."/>
            <person name="Han C."/>
            <person name="Tapia R."/>
            <person name="Gilna P."/>
            <person name="Schmutz J."/>
            <person name="Larimer F."/>
            <person name="Land M."/>
            <person name="Kyrpides N.C."/>
            <person name="Mavromatis K."/>
            <person name="Richardson P."/>
            <person name="Rohde M."/>
            <person name="Goker M."/>
            <person name="Klenk H.P."/>
            <person name="Zhang Y."/>
            <person name="Roberts G.P."/>
            <person name="Reslewic S."/>
            <person name="Schwartz D.C."/>
        </authorList>
    </citation>
    <scope>NUCLEOTIDE SEQUENCE [LARGE SCALE GENOMIC DNA]</scope>
    <source>
        <strain evidence="6">ATCC 11170 / ATH 1.1.1 / DSM 467 / LMG 4362 / NCIMB 8255 / S1</strain>
    </source>
</reference>
<dbReference type="InterPro" id="IPR012312">
    <property type="entry name" value="Hemerythrin-like"/>
</dbReference>
<keyword evidence="3" id="KW-0408">Iron</keyword>
<dbReference type="PANTHER" id="PTHR37164:SF1">
    <property type="entry name" value="BACTERIOHEMERYTHRIN"/>
    <property type="match status" value="1"/>
</dbReference>
<keyword evidence="2" id="KW-0479">Metal-binding</keyword>
<evidence type="ECO:0000313" key="6">
    <source>
        <dbReference type="Proteomes" id="UP000001929"/>
    </source>
</evidence>
<dbReference type="InterPro" id="IPR035938">
    <property type="entry name" value="Hemerythrin-like_sf"/>
</dbReference>
<evidence type="ECO:0000256" key="1">
    <source>
        <dbReference type="ARBA" id="ARBA00010587"/>
    </source>
</evidence>
<dbReference type="Pfam" id="PF01814">
    <property type="entry name" value="Hemerythrin"/>
    <property type="match status" value="1"/>
</dbReference>
<accession>Q2RSL3</accession>
<dbReference type="CDD" id="cd12107">
    <property type="entry name" value="Hemerythrin"/>
    <property type="match status" value="1"/>
</dbReference>
<evidence type="ECO:0000256" key="2">
    <source>
        <dbReference type="ARBA" id="ARBA00022723"/>
    </source>
</evidence>